<dbReference type="KEGG" id="acad:UA74_22110"/>
<feature type="transmembrane region" description="Helical" evidence="6">
    <location>
        <begin position="12"/>
        <end position="35"/>
    </location>
</feature>
<dbReference type="InterPro" id="IPR011701">
    <property type="entry name" value="MFS"/>
</dbReference>
<dbReference type="EMBL" id="CP016076">
    <property type="protein sequence ID" value="APU16440.1"/>
    <property type="molecule type" value="Genomic_DNA"/>
</dbReference>
<dbReference type="InterPro" id="IPR036259">
    <property type="entry name" value="MFS_trans_sf"/>
</dbReference>
<evidence type="ECO:0000313" key="9">
    <source>
        <dbReference type="Proteomes" id="UP000185511"/>
    </source>
</evidence>
<keyword evidence="4 6" id="KW-1133">Transmembrane helix</keyword>
<feature type="transmembrane region" description="Helical" evidence="6">
    <location>
        <begin position="255"/>
        <end position="274"/>
    </location>
</feature>
<protein>
    <submittedName>
        <fullName evidence="8">Arabinose efflux permease family protein</fullName>
    </submittedName>
</protein>
<dbReference type="RefSeq" id="WP_075765368.1">
    <property type="nucleotide sequence ID" value="NZ_CP016076.1"/>
</dbReference>
<keyword evidence="2" id="KW-1003">Cell membrane</keyword>
<evidence type="ECO:0000256" key="5">
    <source>
        <dbReference type="ARBA" id="ARBA00023136"/>
    </source>
</evidence>
<evidence type="ECO:0000256" key="4">
    <source>
        <dbReference type="ARBA" id="ARBA00022989"/>
    </source>
</evidence>
<keyword evidence="3 6" id="KW-0812">Transmembrane</keyword>
<dbReference type="PANTHER" id="PTHR23513">
    <property type="entry name" value="INTEGRAL MEMBRANE EFFLUX PROTEIN-RELATED"/>
    <property type="match status" value="1"/>
</dbReference>
<feature type="transmembrane region" description="Helical" evidence="6">
    <location>
        <begin position="218"/>
        <end position="243"/>
    </location>
</feature>
<evidence type="ECO:0000256" key="2">
    <source>
        <dbReference type="ARBA" id="ARBA00022475"/>
    </source>
</evidence>
<feature type="transmembrane region" description="Helical" evidence="6">
    <location>
        <begin position="84"/>
        <end position="111"/>
    </location>
</feature>
<evidence type="ECO:0000256" key="3">
    <source>
        <dbReference type="ARBA" id="ARBA00022692"/>
    </source>
</evidence>
<keyword evidence="9" id="KW-1185">Reference proteome</keyword>
<dbReference type="GO" id="GO:0022857">
    <property type="term" value="F:transmembrane transporter activity"/>
    <property type="evidence" value="ECO:0007669"/>
    <property type="project" value="InterPro"/>
</dbReference>
<evidence type="ECO:0000256" key="1">
    <source>
        <dbReference type="ARBA" id="ARBA00004651"/>
    </source>
</evidence>
<name>A0AAC9LGH8_9PSEU</name>
<dbReference type="SUPFAM" id="SSF103473">
    <property type="entry name" value="MFS general substrate transporter"/>
    <property type="match status" value="1"/>
</dbReference>
<proteinExistence type="predicted"/>
<dbReference type="PANTHER" id="PTHR23513:SF6">
    <property type="entry name" value="MAJOR FACILITATOR SUPERFAMILY ASSOCIATED DOMAIN-CONTAINING PROTEIN"/>
    <property type="match status" value="1"/>
</dbReference>
<dbReference type="Pfam" id="PF07690">
    <property type="entry name" value="MFS_1"/>
    <property type="match status" value="1"/>
</dbReference>
<keyword evidence="5 6" id="KW-0472">Membrane</keyword>
<evidence type="ECO:0000313" key="8">
    <source>
        <dbReference type="EMBL" id="APU16440.1"/>
    </source>
</evidence>
<comment type="subcellular location">
    <subcellularLocation>
        <location evidence="1">Cell membrane</location>
        <topology evidence="1">Multi-pass membrane protein</topology>
    </subcellularLocation>
</comment>
<evidence type="ECO:0000259" key="7">
    <source>
        <dbReference type="PROSITE" id="PS50850"/>
    </source>
</evidence>
<dbReference type="CDD" id="cd06173">
    <property type="entry name" value="MFS_MefA_like"/>
    <property type="match status" value="1"/>
</dbReference>
<feature type="transmembrane region" description="Helical" evidence="6">
    <location>
        <begin position="375"/>
        <end position="393"/>
    </location>
</feature>
<dbReference type="PROSITE" id="PS50850">
    <property type="entry name" value="MFS"/>
    <property type="match status" value="1"/>
</dbReference>
<feature type="transmembrane region" description="Helical" evidence="6">
    <location>
        <begin position="349"/>
        <end position="369"/>
    </location>
</feature>
<dbReference type="Proteomes" id="UP000185511">
    <property type="component" value="Chromosome"/>
</dbReference>
<feature type="transmembrane region" description="Helical" evidence="6">
    <location>
        <begin position="41"/>
        <end position="64"/>
    </location>
</feature>
<sequence>MPLTASFRTLWAGNAAGNLSDGLMFVALPLIAATLTQDPLLVAGLSTVYAAVRLCVVLPIGALVDRWDRRTILWSTNLIRAVALGGLSVLLLAGFGSIPVLYLAIALVGIVEVAADNAAQAVVPALVSSRDLDRANGRISAAQLIADEFVGPPLGGLLFGIAVALPISVASAFYAVAGLLFLALPRTPRRPRPAARPARGSLWADTMQGARRLAGDRLLGPLAIIGGVTSIAYMAPFAILVVYAADVLDVTPTGYGVILAVSALGGLLGSLVAAPIRARIGYRWTIAGSLLLGAASMAGLAGTTSPWLAAVLLAAYILHAVLWGVCVSSLRQRLVLDRYRGRVNAASKLLGLLGLALGSALGGVLAGVFGLAVPFLASAVLFLGCAVAALLLFRPRSRPLPTAVG</sequence>
<accession>A0AAC9LGH8</accession>
<feature type="transmembrane region" description="Helical" evidence="6">
    <location>
        <begin position="307"/>
        <end position="328"/>
    </location>
</feature>
<organism evidence="8 9">
    <name type="scientific">Actinoalloteichus fjordicus</name>
    <dbReference type="NCBI Taxonomy" id="1612552"/>
    <lineage>
        <taxon>Bacteria</taxon>
        <taxon>Bacillati</taxon>
        <taxon>Actinomycetota</taxon>
        <taxon>Actinomycetes</taxon>
        <taxon>Pseudonocardiales</taxon>
        <taxon>Pseudonocardiaceae</taxon>
        <taxon>Actinoalloteichus</taxon>
    </lineage>
</organism>
<dbReference type="AlphaFoldDB" id="A0AAC9LGH8"/>
<reference evidence="9" key="1">
    <citation type="submission" date="2016-06" db="EMBL/GenBank/DDBJ databases">
        <title>Complete genome sequence of Actinoalloteichus fjordicus DSM 46855 (=ADI127-17), type strain of the new species Actinoalloteichus fjordicus.</title>
        <authorList>
            <person name="Ruckert C."/>
            <person name="Nouioui I."/>
            <person name="Willmese J."/>
            <person name="van Wezel G."/>
            <person name="Klenk H.-P."/>
            <person name="Kalinowski J."/>
            <person name="Zotchev S.B."/>
        </authorList>
    </citation>
    <scope>NUCLEOTIDE SEQUENCE [LARGE SCALE GENOMIC DNA]</scope>
    <source>
        <strain evidence="9">ADI127-7</strain>
    </source>
</reference>
<feature type="domain" description="Major facilitator superfamily (MFS) profile" evidence="7">
    <location>
        <begin position="6"/>
        <end position="397"/>
    </location>
</feature>
<dbReference type="Gene3D" id="1.20.1250.20">
    <property type="entry name" value="MFS general substrate transporter like domains"/>
    <property type="match status" value="1"/>
</dbReference>
<feature type="transmembrane region" description="Helical" evidence="6">
    <location>
        <begin position="157"/>
        <end position="184"/>
    </location>
</feature>
<gene>
    <name evidence="8" type="ORF">UA74_22110</name>
</gene>
<dbReference type="InterPro" id="IPR020846">
    <property type="entry name" value="MFS_dom"/>
</dbReference>
<dbReference type="GO" id="GO:0005886">
    <property type="term" value="C:plasma membrane"/>
    <property type="evidence" value="ECO:0007669"/>
    <property type="project" value="UniProtKB-SubCell"/>
</dbReference>
<evidence type="ECO:0000256" key="6">
    <source>
        <dbReference type="SAM" id="Phobius"/>
    </source>
</evidence>
<feature type="transmembrane region" description="Helical" evidence="6">
    <location>
        <begin position="281"/>
        <end position="301"/>
    </location>
</feature>